<dbReference type="AlphaFoldDB" id="A0A2N6SSF1"/>
<dbReference type="Pfam" id="PF00005">
    <property type="entry name" value="ABC_tran"/>
    <property type="match status" value="1"/>
</dbReference>
<reference evidence="6 7" key="1">
    <citation type="submission" date="2017-09" db="EMBL/GenBank/DDBJ databases">
        <title>Bacterial strain isolated from the female urinary microbiota.</title>
        <authorList>
            <person name="Thomas-White K."/>
            <person name="Kumar N."/>
            <person name="Forster S."/>
            <person name="Putonti C."/>
            <person name="Lawley T."/>
            <person name="Wolfe A.J."/>
        </authorList>
    </citation>
    <scope>NUCLEOTIDE SEQUENCE [LARGE SCALE GENOMIC DNA]</scope>
    <source>
        <strain evidence="6 7">UMB0115</strain>
    </source>
</reference>
<evidence type="ECO:0000313" key="5">
    <source>
        <dbReference type="EMBL" id="MBS5964183.1"/>
    </source>
</evidence>
<dbReference type="EMBL" id="PNHD01000006">
    <property type="protein sequence ID" value="PMC60005.1"/>
    <property type="molecule type" value="Genomic_DNA"/>
</dbReference>
<reference evidence="5" key="2">
    <citation type="submission" date="2021-02" db="EMBL/GenBank/DDBJ databases">
        <title>Infant gut strain persistence is associated with maternal origin, phylogeny, and functional potential including surface adhesion and iron acquisition.</title>
        <authorList>
            <person name="Lou Y.C."/>
        </authorList>
    </citation>
    <scope>NUCLEOTIDE SEQUENCE</scope>
    <source>
        <strain evidence="5">L3_058_000G1_dasL3_058_000G1_concoct_72</strain>
    </source>
</reference>
<dbReference type="Proteomes" id="UP000235723">
    <property type="component" value="Unassembled WGS sequence"/>
</dbReference>
<proteinExistence type="predicted"/>
<dbReference type="PROSITE" id="PS50893">
    <property type="entry name" value="ABC_TRANSPORTER_2"/>
    <property type="match status" value="1"/>
</dbReference>
<dbReference type="PANTHER" id="PTHR42939:SF1">
    <property type="entry name" value="ABC TRANSPORTER ATP-BINDING PROTEIN ALBC-RELATED"/>
    <property type="match status" value="1"/>
</dbReference>
<name>A0A2N6SSF1_FINMA</name>
<feature type="domain" description="ABC transporter" evidence="4">
    <location>
        <begin position="5"/>
        <end position="213"/>
    </location>
</feature>
<dbReference type="PANTHER" id="PTHR42939">
    <property type="entry name" value="ABC TRANSPORTER ATP-BINDING PROTEIN ALBC-RELATED"/>
    <property type="match status" value="1"/>
</dbReference>
<dbReference type="InterPro" id="IPR027417">
    <property type="entry name" value="P-loop_NTPase"/>
</dbReference>
<dbReference type="Gene3D" id="3.40.50.300">
    <property type="entry name" value="P-loop containing nucleotide triphosphate hydrolases"/>
    <property type="match status" value="1"/>
</dbReference>
<evidence type="ECO:0000259" key="4">
    <source>
        <dbReference type="PROSITE" id="PS50893"/>
    </source>
</evidence>
<evidence type="ECO:0000256" key="3">
    <source>
        <dbReference type="ARBA" id="ARBA00022840"/>
    </source>
</evidence>
<dbReference type="EMBL" id="JAHAIK010000002">
    <property type="protein sequence ID" value="MBS5964183.1"/>
    <property type="molecule type" value="Genomic_DNA"/>
</dbReference>
<gene>
    <name evidence="6" type="ORF">CJ208_05295</name>
    <name evidence="5" type="ORF">KIA07_00745</name>
</gene>
<dbReference type="RefSeq" id="WP_102164215.1">
    <property type="nucleotide sequence ID" value="NZ_CAUPKI010000002.1"/>
</dbReference>
<accession>A0A2N6SSF1</accession>
<dbReference type="InterPro" id="IPR003439">
    <property type="entry name" value="ABC_transporter-like_ATP-bd"/>
</dbReference>
<dbReference type="InterPro" id="IPR003593">
    <property type="entry name" value="AAA+_ATPase"/>
</dbReference>
<keyword evidence="3 6" id="KW-0067">ATP-binding</keyword>
<dbReference type="Proteomes" id="UP000730862">
    <property type="component" value="Unassembled WGS sequence"/>
</dbReference>
<evidence type="ECO:0000256" key="2">
    <source>
        <dbReference type="ARBA" id="ARBA00022741"/>
    </source>
</evidence>
<dbReference type="PROSITE" id="PS00211">
    <property type="entry name" value="ABC_TRANSPORTER_1"/>
    <property type="match status" value="1"/>
</dbReference>
<sequence length="213" mass="24076">MEKIIKLTNVSKKFGSKEIYRDLNLEIFENEIVGFVGENGIGKSVLFKIIAGLEKPNVGSVEVFGIKIGKDRDFAPNTGILVDSPGFIEYYDGFTNLKMLAEINDKISDNDIKSIMKKLGLDPENKTKLKNYSLGMKQKLGICQAIMENQKLIMLDEPFNALDEETNRIMINLINSLKKEGKTILIISHQLQSLKEISDRVFIIKNQNISDFN</sequence>
<evidence type="ECO:0000256" key="1">
    <source>
        <dbReference type="ARBA" id="ARBA00022448"/>
    </source>
</evidence>
<dbReference type="InterPro" id="IPR051782">
    <property type="entry name" value="ABC_Transporter_VariousFunc"/>
</dbReference>
<dbReference type="GO" id="GO:0005524">
    <property type="term" value="F:ATP binding"/>
    <property type="evidence" value="ECO:0007669"/>
    <property type="project" value="UniProtKB-KW"/>
</dbReference>
<comment type="caution">
    <text evidence="6">The sequence shown here is derived from an EMBL/GenBank/DDBJ whole genome shotgun (WGS) entry which is preliminary data.</text>
</comment>
<evidence type="ECO:0000313" key="7">
    <source>
        <dbReference type="Proteomes" id="UP000235723"/>
    </source>
</evidence>
<organism evidence="6 7">
    <name type="scientific">Finegoldia magna</name>
    <name type="common">Peptostreptococcus magnus</name>
    <dbReference type="NCBI Taxonomy" id="1260"/>
    <lineage>
        <taxon>Bacteria</taxon>
        <taxon>Bacillati</taxon>
        <taxon>Bacillota</taxon>
        <taxon>Tissierellia</taxon>
        <taxon>Tissierellales</taxon>
        <taxon>Peptoniphilaceae</taxon>
        <taxon>Finegoldia</taxon>
    </lineage>
</organism>
<keyword evidence="1" id="KW-0813">Transport</keyword>
<dbReference type="InterPro" id="IPR017871">
    <property type="entry name" value="ABC_transporter-like_CS"/>
</dbReference>
<keyword evidence="2" id="KW-0547">Nucleotide-binding</keyword>
<dbReference type="SMART" id="SM00382">
    <property type="entry name" value="AAA"/>
    <property type="match status" value="1"/>
</dbReference>
<evidence type="ECO:0000313" key="6">
    <source>
        <dbReference type="EMBL" id="PMC60005.1"/>
    </source>
</evidence>
<dbReference type="GO" id="GO:0016887">
    <property type="term" value="F:ATP hydrolysis activity"/>
    <property type="evidence" value="ECO:0007669"/>
    <property type="project" value="InterPro"/>
</dbReference>
<protein>
    <submittedName>
        <fullName evidence="5">ATP-binding cassette domain-containing protein</fullName>
    </submittedName>
    <submittedName>
        <fullName evidence="6">Multidrug ABC transporter ATP-binding protein</fullName>
    </submittedName>
</protein>
<dbReference type="SUPFAM" id="SSF52540">
    <property type="entry name" value="P-loop containing nucleoside triphosphate hydrolases"/>
    <property type="match status" value="1"/>
</dbReference>